<gene>
    <name evidence="2" type="ORF">MAPG_08610</name>
</gene>
<reference evidence="2" key="3">
    <citation type="submission" date="2011-03" db="EMBL/GenBank/DDBJ databases">
        <title>Annotation of Magnaporthe poae ATCC 64411.</title>
        <authorList>
            <person name="Ma L.-J."/>
            <person name="Dead R."/>
            <person name="Young S.K."/>
            <person name="Zeng Q."/>
            <person name="Gargeya S."/>
            <person name="Fitzgerald M."/>
            <person name="Haas B."/>
            <person name="Abouelleil A."/>
            <person name="Alvarado L."/>
            <person name="Arachchi H.M."/>
            <person name="Berlin A."/>
            <person name="Brown A."/>
            <person name="Chapman S.B."/>
            <person name="Chen Z."/>
            <person name="Dunbar C."/>
            <person name="Freedman E."/>
            <person name="Gearin G."/>
            <person name="Gellesch M."/>
            <person name="Goldberg J."/>
            <person name="Griggs A."/>
            <person name="Gujja S."/>
            <person name="Heiman D."/>
            <person name="Howarth C."/>
            <person name="Larson L."/>
            <person name="Lui A."/>
            <person name="MacDonald P.J.P."/>
            <person name="Mehta T."/>
            <person name="Montmayeur A."/>
            <person name="Murphy C."/>
            <person name="Neiman D."/>
            <person name="Pearson M."/>
            <person name="Priest M."/>
            <person name="Roberts A."/>
            <person name="Saif S."/>
            <person name="Shea T."/>
            <person name="Shenoy N."/>
            <person name="Sisk P."/>
            <person name="Stolte C."/>
            <person name="Sykes S."/>
            <person name="Yandava C."/>
            <person name="Wortman J."/>
            <person name="Nusbaum C."/>
            <person name="Birren B."/>
        </authorList>
    </citation>
    <scope>NUCLEOTIDE SEQUENCE</scope>
    <source>
        <strain evidence="2">ATCC 64411</strain>
    </source>
</reference>
<dbReference type="EMBL" id="GL876973">
    <property type="protein sequence ID" value="KLU89639.1"/>
    <property type="molecule type" value="Genomic_DNA"/>
</dbReference>
<evidence type="ECO:0000313" key="2">
    <source>
        <dbReference type="EMBL" id="KLU89639.1"/>
    </source>
</evidence>
<dbReference type="VEuPathDB" id="FungiDB:MAPG_08610"/>
<evidence type="ECO:0000313" key="3">
    <source>
        <dbReference type="EnsemblFungi" id="MAPG_08610T0"/>
    </source>
</evidence>
<name>A0A0C4E7T8_MAGP6</name>
<accession>A0A0C4E7T8</accession>
<protein>
    <submittedName>
        <fullName evidence="2 3">Uncharacterized protein</fullName>
    </submittedName>
</protein>
<evidence type="ECO:0000313" key="4">
    <source>
        <dbReference type="Proteomes" id="UP000011715"/>
    </source>
</evidence>
<dbReference type="EnsemblFungi" id="MAPG_08610T0">
    <property type="protein sequence ID" value="MAPG_08610T0"/>
    <property type="gene ID" value="MAPG_08610"/>
</dbReference>
<organism evidence="3 4">
    <name type="scientific">Magnaporthiopsis poae (strain ATCC 64411 / 73-15)</name>
    <name type="common">Kentucky bluegrass fungus</name>
    <name type="synonym">Magnaporthe poae</name>
    <dbReference type="NCBI Taxonomy" id="644358"/>
    <lineage>
        <taxon>Eukaryota</taxon>
        <taxon>Fungi</taxon>
        <taxon>Dikarya</taxon>
        <taxon>Ascomycota</taxon>
        <taxon>Pezizomycotina</taxon>
        <taxon>Sordariomycetes</taxon>
        <taxon>Sordariomycetidae</taxon>
        <taxon>Magnaporthales</taxon>
        <taxon>Magnaporthaceae</taxon>
        <taxon>Magnaporthiopsis</taxon>
    </lineage>
</organism>
<proteinExistence type="predicted"/>
<keyword evidence="4" id="KW-1185">Reference proteome</keyword>
<dbReference type="AlphaFoldDB" id="A0A0C4E7T8"/>
<reference evidence="3" key="5">
    <citation type="submission" date="2015-06" db="UniProtKB">
        <authorList>
            <consortium name="EnsemblFungi"/>
        </authorList>
    </citation>
    <scope>IDENTIFICATION</scope>
    <source>
        <strain evidence="3">ATCC 64411</strain>
    </source>
</reference>
<dbReference type="EMBL" id="ADBL01002078">
    <property type="status" value="NOT_ANNOTATED_CDS"/>
    <property type="molecule type" value="Genomic_DNA"/>
</dbReference>
<dbReference type="Proteomes" id="UP000011715">
    <property type="component" value="Unassembled WGS sequence"/>
</dbReference>
<feature type="region of interest" description="Disordered" evidence="1">
    <location>
        <begin position="18"/>
        <end position="42"/>
    </location>
</feature>
<reference evidence="3" key="4">
    <citation type="journal article" date="2015" name="G3 (Bethesda)">
        <title>Genome sequences of three phytopathogenic species of the Magnaporthaceae family of fungi.</title>
        <authorList>
            <person name="Okagaki L.H."/>
            <person name="Nunes C.C."/>
            <person name="Sailsbery J."/>
            <person name="Clay B."/>
            <person name="Brown D."/>
            <person name="John T."/>
            <person name="Oh Y."/>
            <person name="Young N."/>
            <person name="Fitzgerald M."/>
            <person name="Haas B.J."/>
            <person name="Zeng Q."/>
            <person name="Young S."/>
            <person name="Adiconis X."/>
            <person name="Fan L."/>
            <person name="Levin J.Z."/>
            <person name="Mitchell T.K."/>
            <person name="Okubara P.A."/>
            <person name="Farman M.L."/>
            <person name="Kohn L.M."/>
            <person name="Birren B."/>
            <person name="Ma L.-J."/>
            <person name="Dean R.A."/>
        </authorList>
    </citation>
    <scope>NUCLEOTIDE SEQUENCE</scope>
    <source>
        <strain evidence="3">ATCC 64411 / 73-15</strain>
    </source>
</reference>
<evidence type="ECO:0000256" key="1">
    <source>
        <dbReference type="SAM" id="MobiDB-lite"/>
    </source>
</evidence>
<sequence>MGRTEGVNVEIRRRKWSWTGSEGSSPAGFGGSAVQTGLGMPERRRASRVRGWRAYEVYSQLATLVEVAFRGRRGASGRLSRRLGDKLLEARVAINVTKQA</sequence>
<reference evidence="2" key="1">
    <citation type="submission" date="2010-05" db="EMBL/GenBank/DDBJ databases">
        <title>The Genome Sequence of Magnaporthe poae strain ATCC 64411.</title>
        <authorList>
            <consortium name="The Broad Institute Genome Sequencing Platform"/>
            <consortium name="Broad Institute Genome Sequencing Center for Infectious Disease"/>
            <person name="Ma L.-J."/>
            <person name="Dead R."/>
            <person name="Young S."/>
            <person name="Zeng Q."/>
            <person name="Koehrsen M."/>
            <person name="Alvarado L."/>
            <person name="Berlin A."/>
            <person name="Chapman S.B."/>
            <person name="Chen Z."/>
            <person name="Freedman E."/>
            <person name="Gellesch M."/>
            <person name="Goldberg J."/>
            <person name="Griggs A."/>
            <person name="Gujja S."/>
            <person name="Heilman E.R."/>
            <person name="Heiman D."/>
            <person name="Hepburn T."/>
            <person name="Howarth C."/>
            <person name="Jen D."/>
            <person name="Larson L."/>
            <person name="Mehta T."/>
            <person name="Neiman D."/>
            <person name="Pearson M."/>
            <person name="Roberts A."/>
            <person name="Saif S."/>
            <person name="Shea T."/>
            <person name="Shenoy N."/>
            <person name="Sisk P."/>
            <person name="Stolte C."/>
            <person name="Sykes S."/>
            <person name="Walk T."/>
            <person name="White J."/>
            <person name="Yandava C."/>
            <person name="Haas B."/>
            <person name="Nusbaum C."/>
            <person name="Birren B."/>
        </authorList>
    </citation>
    <scope>NUCLEOTIDE SEQUENCE</scope>
    <source>
        <strain evidence="2">ATCC 64411</strain>
    </source>
</reference>
<reference evidence="4" key="2">
    <citation type="submission" date="2010-05" db="EMBL/GenBank/DDBJ databases">
        <title>The genome sequence of Magnaporthe poae strain ATCC 64411.</title>
        <authorList>
            <person name="Ma L.-J."/>
            <person name="Dead R."/>
            <person name="Young S."/>
            <person name="Zeng Q."/>
            <person name="Koehrsen M."/>
            <person name="Alvarado L."/>
            <person name="Berlin A."/>
            <person name="Chapman S.B."/>
            <person name="Chen Z."/>
            <person name="Freedman E."/>
            <person name="Gellesch M."/>
            <person name="Goldberg J."/>
            <person name="Griggs A."/>
            <person name="Gujja S."/>
            <person name="Heilman E.R."/>
            <person name="Heiman D."/>
            <person name="Hepburn T."/>
            <person name="Howarth C."/>
            <person name="Jen D."/>
            <person name="Larson L."/>
            <person name="Mehta T."/>
            <person name="Neiman D."/>
            <person name="Pearson M."/>
            <person name="Roberts A."/>
            <person name="Saif S."/>
            <person name="Shea T."/>
            <person name="Shenoy N."/>
            <person name="Sisk P."/>
            <person name="Stolte C."/>
            <person name="Sykes S."/>
            <person name="Walk T."/>
            <person name="White J."/>
            <person name="Yandava C."/>
            <person name="Haas B."/>
            <person name="Nusbaum C."/>
            <person name="Birren B."/>
        </authorList>
    </citation>
    <scope>NUCLEOTIDE SEQUENCE [LARGE SCALE GENOMIC DNA]</scope>
    <source>
        <strain evidence="4">ATCC 64411 / 73-15</strain>
    </source>
</reference>